<organism evidence="12">
    <name type="scientific">Aegilops tauschii</name>
    <name type="common">Tausch's goatgrass</name>
    <name type="synonym">Aegilops squarrosa</name>
    <dbReference type="NCBI Taxonomy" id="37682"/>
    <lineage>
        <taxon>Eukaryota</taxon>
        <taxon>Viridiplantae</taxon>
        <taxon>Streptophyta</taxon>
        <taxon>Embryophyta</taxon>
        <taxon>Tracheophyta</taxon>
        <taxon>Spermatophyta</taxon>
        <taxon>Magnoliopsida</taxon>
        <taxon>Liliopsida</taxon>
        <taxon>Poales</taxon>
        <taxon>Poaceae</taxon>
        <taxon>BOP clade</taxon>
        <taxon>Pooideae</taxon>
        <taxon>Triticodae</taxon>
        <taxon>Triticeae</taxon>
        <taxon>Triticinae</taxon>
        <taxon>Aegilops</taxon>
    </lineage>
</organism>
<dbReference type="PROSITE" id="PS50011">
    <property type="entry name" value="PROTEIN_KINASE_DOM"/>
    <property type="match status" value="2"/>
</dbReference>
<dbReference type="InterPro" id="IPR008271">
    <property type="entry name" value="Ser/Thr_kinase_AS"/>
</dbReference>
<keyword evidence="10" id="KW-0472">Membrane</keyword>
<keyword evidence="7" id="KW-0611">Plant defense</keyword>
<evidence type="ECO:0000256" key="10">
    <source>
        <dbReference type="ARBA" id="ARBA00023136"/>
    </source>
</evidence>
<dbReference type="Pfam" id="PF23598">
    <property type="entry name" value="LRR_14"/>
    <property type="match status" value="1"/>
</dbReference>
<evidence type="ECO:0000256" key="6">
    <source>
        <dbReference type="ARBA" id="ARBA00022741"/>
    </source>
</evidence>
<dbReference type="ExpressionAtlas" id="M8CJX5">
    <property type="expression patterns" value="baseline"/>
</dbReference>
<dbReference type="Gene3D" id="3.80.10.10">
    <property type="entry name" value="Ribonuclease Inhibitor"/>
    <property type="match status" value="1"/>
</dbReference>
<dbReference type="Gene3D" id="1.10.10.10">
    <property type="entry name" value="Winged helix-like DNA-binding domain superfamily/Winged helix DNA-binding domain"/>
    <property type="match status" value="1"/>
</dbReference>
<dbReference type="InterPro" id="IPR058922">
    <property type="entry name" value="WHD_DRP"/>
</dbReference>
<dbReference type="InterPro" id="IPR027417">
    <property type="entry name" value="P-loop_NTPase"/>
</dbReference>
<dbReference type="EnsemblPlants" id="EMT23656">
    <property type="protein sequence ID" value="EMT23656"/>
    <property type="gene ID" value="F775_00009"/>
</dbReference>
<dbReference type="FunFam" id="1.10.10.10:FF:000322">
    <property type="entry name" value="Probable disease resistance protein At1g63360"/>
    <property type="match status" value="1"/>
</dbReference>
<dbReference type="GO" id="GO:0005524">
    <property type="term" value="F:ATP binding"/>
    <property type="evidence" value="ECO:0007669"/>
    <property type="project" value="InterPro"/>
</dbReference>
<evidence type="ECO:0000256" key="8">
    <source>
        <dbReference type="ARBA" id="ARBA00022989"/>
    </source>
</evidence>
<dbReference type="PRINTS" id="PR00364">
    <property type="entry name" value="DISEASERSIST"/>
</dbReference>
<dbReference type="PROSITE" id="PS00108">
    <property type="entry name" value="PROTEIN_KINASE_ST"/>
    <property type="match status" value="1"/>
</dbReference>
<dbReference type="SUPFAM" id="SSF52058">
    <property type="entry name" value="L domain-like"/>
    <property type="match status" value="1"/>
</dbReference>
<evidence type="ECO:0000256" key="1">
    <source>
        <dbReference type="ARBA" id="ARBA00008171"/>
    </source>
</evidence>
<dbReference type="GO" id="GO:0009626">
    <property type="term" value="P:plant-type hypersensitive response"/>
    <property type="evidence" value="ECO:0007669"/>
    <property type="project" value="UniProtKB-ARBA"/>
</dbReference>
<dbReference type="Pfam" id="PF18052">
    <property type="entry name" value="Rx_N"/>
    <property type="match status" value="1"/>
</dbReference>
<dbReference type="SUPFAM" id="SSF52540">
    <property type="entry name" value="P-loop containing nucleoside triphosphate hydrolases"/>
    <property type="match status" value="1"/>
</dbReference>
<evidence type="ECO:0000256" key="9">
    <source>
        <dbReference type="ARBA" id="ARBA00023054"/>
    </source>
</evidence>
<evidence type="ECO:0000256" key="5">
    <source>
        <dbReference type="ARBA" id="ARBA00022737"/>
    </source>
</evidence>
<comment type="similarity">
    <text evidence="1">Belongs to the protein kinase superfamily. TKL Ser/Thr protein kinase family. ROCO subfamily.</text>
</comment>
<dbReference type="InterPro" id="IPR001245">
    <property type="entry name" value="Ser-Thr/Tyr_kinase_cat_dom"/>
</dbReference>
<comment type="similarity">
    <text evidence="2">Belongs to the disease resistance NB-LRR family.</text>
</comment>
<dbReference type="Gene3D" id="1.20.5.4130">
    <property type="match status" value="1"/>
</dbReference>
<proteinExistence type="inferred from homology"/>
<dbReference type="GO" id="GO:0002758">
    <property type="term" value="P:innate immune response-activating signaling pathway"/>
    <property type="evidence" value="ECO:0007669"/>
    <property type="project" value="UniProtKB-ARBA"/>
</dbReference>
<dbReference type="Pfam" id="PF07714">
    <property type="entry name" value="PK_Tyr_Ser-Thr"/>
    <property type="match status" value="2"/>
</dbReference>
<dbReference type="InterPro" id="IPR041118">
    <property type="entry name" value="Rx_N"/>
</dbReference>
<evidence type="ECO:0000259" key="11">
    <source>
        <dbReference type="PROSITE" id="PS50011"/>
    </source>
</evidence>
<keyword evidence="3" id="KW-0433">Leucine-rich repeat</keyword>
<dbReference type="InterPro" id="IPR000719">
    <property type="entry name" value="Prot_kinase_dom"/>
</dbReference>
<dbReference type="InterPro" id="IPR002182">
    <property type="entry name" value="NB-ARC"/>
</dbReference>
<reference evidence="12" key="1">
    <citation type="submission" date="2015-06" db="UniProtKB">
        <authorList>
            <consortium name="EnsemblPlants"/>
        </authorList>
    </citation>
    <scope>IDENTIFICATION</scope>
</reference>
<dbReference type="Gene3D" id="3.40.50.300">
    <property type="entry name" value="P-loop containing nucleotide triphosphate hydrolases"/>
    <property type="match status" value="1"/>
</dbReference>
<keyword evidence="6" id="KW-0547">Nucleotide-binding</keyword>
<dbReference type="InterPro" id="IPR036388">
    <property type="entry name" value="WH-like_DNA-bd_sf"/>
</dbReference>
<accession>M8CJX5</accession>
<dbReference type="GO" id="GO:0043531">
    <property type="term" value="F:ADP binding"/>
    <property type="evidence" value="ECO:0007669"/>
    <property type="project" value="InterPro"/>
</dbReference>
<dbReference type="SUPFAM" id="SSF56112">
    <property type="entry name" value="Protein kinase-like (PK-like)"/>
    <property type="match status" value="2"/>
</dbReference>
<dbReference type="GO" id="GO:0004674">
    <property type="term" value="F:protein serine/threonine kinase activity"/>
    <property type="evidence" value="ECO:0007669"/>
    <property type="project" value="UniProtKB-EC"/>
</dbReference>
<dbReference type="Gene3D" id="1.10.510.10">
    <property type="entry name" value="Transferase(Phosphotransferase) domain 1"/>
    <property type="match status" value="4"/>
</dbReference>
<dbReference type="GO" id="GO:0042742">
    <property type="term" value="P:defense response to bacterium"/>
    <property type="evidence" value="ECO:0007669"/>
    <property type="project" value="UniProtKB-ARBA"/>
</dbReference>
<keyword evidence="4" id="KW-0812">Transmembrane</keyword>
<dbReference type="InterPro" id="IPR011009">
    <property type="entry name" value="Kinase-like_dom_sf"/>
</dbReference>
<name>M8CJX5_AEGTA</name>
<keyword evidence="9" id="KW-0175">Coiled coil</keyword>
<dbReference type="Pfam" id="PF23559">
    <property type="entry name" value="WHD_DRP"/>
    <property type="match status" value="1"/>
</dbReference>
<protein>
    <submittedName>
        <fullName evidence="12">Disease resistance protein RPP13</fullName>
    </submittedName>
</protein>
<evidence type="ECO:0000313" key="12">
    <source>
        <dbReference type="EnsemblPlants" id="EMT23656"/>
    </source>
</evidence>
<dbReference type="Gene3D" id="3.30.200.20">
    <property type="entry name" value="Phosphorylase Kinase, domain 1"/>
    <property type="match status" value="2"/>
</dbReference>
<feature type="domain" description="Protein kinase" evidence="11">
    <location>
        <begin position="1255"/>
        <end position="1512"/>
    </location>
</feature>
<evidence type="ECO:0000256" key="7">
    <source>
        <dbReference type="ARBA" id="ARBA00022821"/>
    </source>
</evidence>
<dbReference type="Pfam" id="PF00931">
    <property type="entry name" value="NB-ARC"/>
    <property type="match status" value="1"/>
</dbReference>
<evidence type="ECO:0000256" key="3">
    <source>
        <dbReference type="ARBA" id="ARBA00022614"/>
    </source>
</evidence>
<keyword evidence="8" id="KW-1133">Transmembrane helix</keyword>
<evidence type="ECO:0000256" key="2">
    <source>
        <dbReference type="ARBA" id="ARBA00008894"/>
    </source>
</evidence>
<feature type="domain" description="Protein kinase" evidence="11">
    <location>
        <begin position="932"/>
        <end position="1214"/>
    </location>
</feature>
<dbReference type="InterPro" id="IPR050823">
    <property type="entry name" value="Plant_Ser_Thr_Prot_Kinase"/>
</dbReference>
<sequence>MDGTRLLRDEVEKISSYLDDLSELTDPPLKAMCWMNEVRDLSYDMEDYINSLIFVPNNNKTIRTLRELSTHVQPPRTQVIIAETLLEFRMYVQETIERHHRYNLLYCRTLRHRFVSMGPMLLPTAHVVTDDIVIDGRMNEFINSLANDRDQQLKVSCLLGSACLGKTTLAEVLYNKFGKNYSCRAFVRVSKKPDMKRAFHDMLWQIQRQRPSRHCKEVELIDKIKKYLQDKRYLIVIDDVWAASVWDIINHACPKGNHGSRLITTTQVEGVALKCCCYQPEYVLEMKHLDDDHSRKLFFNRLFGSESYCPEEFKEVLNDIVEVCDGLPLAIISIASVLASQPAMPTDLLKYIHQSLNSCFSASERMRQALNLSFNNLPHYLTTCLLYLVMYPEGYIFCNDDLVREWVAEGFIDTMERQDRLKVAERYLNELICRRLIHPIRINHNNEVLSCAVHDVVYDFIASKSAEENFIVSIDCSQKNVILSNKVRRLSLLFGDARYAKTPINIRKSQVRSLAYFGLFNCMPCIGDFKLLRVLNLQLSFHGDSSCDPVDLAGISELIQLKYFKIGCGFYIKLPTDGLKCLQTLDITDVVVIRSSVDIILPKLLHLSLPFARSLLYWNGIKWILGGAGGLNSLEDLHLTVSSTDSNDLERNIKSLGHLIQRHQNLRTVVMTHGSKVKNSVVSSTTKLITTKPSKEVINCRAPLLQRFECSQASGITFAKIPKWVKELDNLVILKIAVKELHMICVDILRELCALTALSLYVRSQGNKKIIFDKHGFSALKYFKLRFTTGVAWINFEKDAMPSLWKLKLIFNAVPRMNLKPYFLWTHSDRHELYKRGDALISIDHMPGLREIYAKFGGAAADVEYIKSKRIGISNDPSNPEINMQWVEDQSRNQKQQMNEILEIDFAGVTLDRAAAERSPESLHEFTLDEIMSATSNFANAHFNSDHYKKRNLDKTFCRPGIYKGFFENRKVVVKCFNKFSGDDEWLPQQLFSNQSQQLVDETELECLAMVHDPHLVKLLGFCDYDNHRMLVYADMPTESLKDHLSNDTQGSSSTKRQEKQLPWLTRLRIAIGAAKGLAFLHEADKPMIHGDFKASNILLGSDRKPKLFGFGFPKDYPGAKTAESDVYNFGVVLLELLAGRSVVDEKRFVMEWSRAYPPFKEDKLIDIIDPSLEGEYSLSAAYSTVEIVSQCLNSMPKERPSMRDVVEALEPLLNLGDNDKAEDVNWEVSSLYPASWDHHHEFQRDELMLATSHFSAENILGKADYGHIYKGAINGKLLVAVMKLHPDYNRHRLKPEGGLLWCFERLRHPHILSLLGYCNQDGHGILVYEHMQRGRLLNHILETNRIGSIPWLSRLKIAVGAAKGLAYLEDERKIYAPLDDERSIYYSGFKASCIMVDSDHTAKLFGFQLVKENPQDKASESDVYNFGLVLLQLLAGGASINEKRLLLKKNPVKWSRSSLNKYNLHRIMDPRLEGQYSFSAASSTATIARRCLQDKERPSMRDVVLALEPLLSDGRHSRAVRWTPSLLLGRYGAVKGRGKEMQADNRDKAQFLTREMQICLGQFGVPDAHPKCITFFGDLPTTAIPCTWTSVGMESSLTYADGGDNKTENNTNGTRFYNRRKSLIKINTVLLRKTTTYPTSFITSKSTISMKFVTENPFAGNNIDTGWFGNESPGVILLKSMKLITHSRMPERIEKSTFIRGIIGIALGGRGGVEEEEEEGEARKWEMGVGGEVAAVKGGVGAWKAVVREEWATRRKAVVGLRGAALVAVAPRQQR</sequence>
<dbReference type="InterPro" id="IPR055414">
    <property type="entry name" value="LRR_R13L4/SHOC2-like"/>
</dbReference>
<dbReference type="PANTHER" id="PTHR45621">
    <property type="entry name" value="OS01G0588500 PROTEIN-RELATED"/>
    <property type="match status" value="1"/>
</dbReference>
<evidence type="ECO:0000256" key="4">
    <source>
        <dbReference type="ARBA" id="ARBA00022692"/>
    </source>
</evidence>
<keyword evidence="5" id="KW-0677">Repeat</keyword>
<dbReference type="InterPro" id="IPR032675">
    <property type="entry name" value="LRR_dom_sf"/>
</dbReference>